<evidence type="ECO:0000313" key="2">
    <source>
        <dbReference type="EMBL" id="WVY89061.1"/>
    </source>
</evidence>
<feature type="region of interest" description="Disordered" evidence="1">
    <location>
        <begin position="121"/>
        <end position="153"/>
    </location>
</feature>
<keyword evidence="2" id="KW-0150">Chloroplast</keyword>
<feature type="compositionally biased region" description="Basic and acidic residues" evidence="1">
    <location>
        <begin position="121"/>
        <end position="151"/>
    </location>
</feature>
<protein>
    <submittedName>
        <fullName evidence="2">Uncharacterized protein</fullName>
    </submittedName>
</protein>
<dbReference type="AlphaFoldDB" id="A0AAQ3MD82"/>
<geneLocation type="chloroplast" evidence="2"/>
<keyword evidence="3" id="KW-1185">Reference proteome</keyword>
<accession>A0AAQ3MD82</accession>
<proteinExistence type="predicted"/>
<evidence type="ECO:0000313" key="3">
    <source>
        <dbReference type="Proteomes" id="UP001374535"/>
    </source>
</evidence>
<sequence>MELFYVKYQSANERRERAFELRVSGEGSWFRFIHLCVLCQFPLAPLTFLDAPFGLAATGPQVLPQNEETAPKQSSVLSSAMLRGKRSELFHSLAGVLLFSAIPFTAVKAIANSPLGESLQRKMEEEKKSAEKNSSKFKALADKARKERTRSSDPFLSTTETLYTHDHSVLNPNYLIILGPNILFALELRSPSRVVLKKCLRELKE</sequence>
<keyword evidence="2" id="KW-0934">Plastid</keyword>
<dbReference type="Proteomes" id="UP001374535">
    <property type="component" value="Chloroplast Pltd"/>
</dbReference>
<name>A0AAQ3MD82_VIGMU</name>
<evidence type="ECO:0000256" key="1">
    <source>
        <dbReference type="SAM" id="MobiDB-lite"/>
    </source>
</evidence>
<organism evidence="2 3">
    <name type="scientific">Vigna mungo</name>
    <name type="common">Black gram</name>
    <name type="synonym">Phaseolus mungo</name>
    <dbReference type="NCBI Taxonomy" id="3915"/>
    <lineage>
        <taxon>Eukaryota</taxon>
        <taxon>Viridiplantae</taxon>
        <taxon>Streptophyta</taxon>
        <taxon>Embryophyta</taxon>
        <taxon>Tracheophyta</taxon>
        <taxon>Spermatophyta</taxon>
        <taxon>Magnoliopsida</taxon>
        <taxon>eudicotyledons</taxon>
        <taxon>Gunneridae</taxon>
        <taxon>Pentapetalae</taxon>
        <taxon>rosids</taxon>
        <taxon>fabids</taxon>
        <taxon>Fabales</taxon>
        <taxon>Fabaceae</taxon>
        <taxon>Papilionoideae</taxon>
        <taxon>50 kb inversion clade</taxon>
        <taxon>NPAAA clade</taxon>
        <taxon>indigoferoid/millettioid clade</taxon>
        <taxon>Phaseoleae</taxon>
        <taxon>Vigna</taxon>
    </lineage>
</organism>
<dbReference type="EMBL" id="CP144689">
    <property type="protein sequence ID" value="WVY89061.1"/>
    <property type="molecule type" value="Genomic_DNA"/>
</dbReference>
<reference evidence="2 3" key="1">
    <citation type="journal article" date="2023" name="Life. Sci Alliance">
        <title>Evolutionary insights into 3D genome organization and epigenetic landscape of Vigna mungo.</title>
        <authorList>
            <person name="Junaid A."/>
            <person name="Singh B."/>
            <person name="Bhatia S."/>
        </authorList>
    </citation>
    <scope>NUCLEOTIDE SEQUENCE [LARGE SCALE GENOMIC DNA]</scope>
    <source>
        <strain evidence="2">Urdbean</strain>
    </source>
</reference>
<gene>
    <name evidence="2" type="ORF">V8G54_037964</name>
</gene>